<dbReference type="InterPro" id="IPR013087">
    <property type="entry name" value="Znf_C2H2_type"/>
</dbReference>
<dbReference type="PROSITE" id="PS00028">
    <property type="entry name" value="ZINC_FINGER_C2H2_1"/>
    <property type="match status" value="1"/>
</dbReference>
<proteinExistence type="predicted"/>
<name>A0A8J2LF88_9HEXA</name>
<keyword evidence="1" id="KW-0863">Zinc-finger</keyword>
<feature type="domain" description="C2H2-type" evidence="2">
    <location>
        <begin position="87"/>
        <end position="115"/>
    </location>
</feature>
<evidence type="ECO:0000256" key="1">
    <source>
        <dbReference type="PROSITE-ProRule" id="PRU00042"/>
    </source>
</evidence>
<dbReference type="Proteomes" id="UP000708208">
    <property type="component" value="Unassembled WGS sequence"/>
</dbReference>
<keyword evidence="1" id="KW-0479">Metal-binding</keyword>
<comment type="caution">
    <text evidence="3">The sequence shown here is derived from an EMBL/GenBank/DDBJ whole genome shotgun (WGS) entry which is preliminary data.</text>
</comment>
<organism evidence="3 4">
    <name type="scientific">Allacma fusca</name>
    <dbReference type="NCBI Taxonomy" id="39272"/>
    <lineage>
        <taxon>Eukaryota</taxon>
        <taxon>Metazoa</taxon>
        <taxon>Ecdysozoa</taxon>
        <taxon>Arthropoda</taxon>
        <taxon>Hexapoda</taxon>
        <taxon>Collembola</taxon>
        <taxon>Symphypleona</taxon>
        <taxon>Sminthuridae</taxon>
        <taxon>Allacma</taxon>
    </lineage>
</organism>
<feature type="non-terminal residue" evidence="3">
    <location>
        <position position="1"/>
    </location>
</feature>
<protein>
    <recommendedName>
        <fullName evidence="2">C2H2-type domain-containing protein</fullName>
    </recommendedName>
</protein>
<gene>
    <name evidence="3" type="ORF">AFUS01_LOCUS41012</name>
</gene>
<evidence type="ECO:0000259" key="2">
    <source>
        <dbReference type="PROSITE" id="PS50157"/>
    </source>
</evidence>
<keyword evidence="4" id="KW-1185">Reference proteome</keyword>
<keyword evidence="1" id="KW-0862">Zinc</keyword>
<dbReference type="EMBL" id="CAJVCH010559621">
    <property type="protein sequence ID" value="CAG7831259.1"/>
    <property type="molecule type" value="Genomic_DNA"/>
</dbReference>
<dbReference type="PROSITE" id="PS50157">
    <property type="entry name" value="ZINC_FINGER_C2H2_2"/>
    <property type="match status" value="1"/>
</dbReference>
<dbReference type="AlphaFoldDB" id="A0A8J2LF88"/>
<evidence type="ECO:0000313" key="4">
    <source>
        <dbReference type="Proteomes" id="UP000708208"/>
    </source>
</evidence>
<accession>A0A8J2LF88</accession>
<dbReference type="GO" id="GO:0008270">
    <property type="term" value="F:zinc ion binding"/>
    <property type="evidence" value="ECO:0007669"/>
    <property type="project" value="UniProtKB-KW"/>
</dbReference>
<evidence type="ECO:0000313" key="3">
    <source>
        <dbReference type="EMBL" id="CAG7831259.1"/>
    </source>
</evidence>
<reference evidence="3" key="1">
    <citation type="submission" date="2021-06" db="EMBL/GenBank/DDBJ databases">
        <authorList>
            <person name="Hodson N. C."/>
            <person name="Mongue J. A."/>
            <person name="Jaron S. K."/>
        </authorList>
    </citation>
    <scope>NUCLEOTIDE SEQUENCE</scope>
</reference>
<sequence>TAAWNISRFWLSILHDLSPRKRSSGHKCLLEAANDNSVQDPVIATRIWEFVDPLESKQVNYTPNESFSFVVKRETHSIPEKSQPTALQCDVCGAQFGKQGIIDKHLDLKHTTQIPVKY</sequence>